<dbReference type="InterPro" id="IPR032342">
    <property type="entry name" value="DUF4861"/>
</dbReference>
<name>A0A514CKW7_9BACT</name>
<dbReference type="KEGG" id="echi:FKX85_15945"/>
<dbReference type="EMBL" id="CP041253">
    <property type="protein sequence ID" value="QDH80452.1"/>
    <property type="molecule type" value="Genomic_DNA"/>
</dbReference>
<dbReference type="Proteomes" id="UP000316614">
    <property type="component" value="Chromosome"/>
</dbReference>
<keyword evidence="2" id="KW-1185">Reference proteome</keyword>
<reference evidence="1 2" key="1">
    <citation type="submission" date="2019-06" db="EMBL/GenBank/DDBJ databases">
        <title>Echinicola alkalisoli sp. nov. isolated from saline soil.</title>
        <authorList>
            <person name="Sun J.-Q."/>
            <person name="Xu L."/>
        </authorList>
    </citation>
    <scope>NUCLEOTIDE SEQUENCE [LARGE SCALE GENOMIC DNA]</scope>
    <source>
        <strain evidence="1 2">LN3S3</strain>
    </source>
</reference>
<proteinExistence type="predicted"/>
<dbReference type="Pfam" id="PF16153">
    <property type="entry name" value="DUF4861"/>
    <property type="match status" value="1"/>
</dbReference>
<organism evidence="1 2">
    <name type="scientific">Echinicola soli</name>
    <dbReference type="NCBI Taxonomy" id="2591634"/>
    <lineage>
        <taxon>Bacteria</taxon>
        <taxon>Pseudomonadati</taxon>
        <taxon>Bacteroidota</taxon>
        <taxon>Cytophagia</taxon>
        <taxon>Cytophagales</taxon>
        <taxon>Cyclobacteriaceae</taxon>
        <taxon>Echinicola</taxon>
    </lineage>
</organism>
<accession>A0A514CKW7</accession>
<dbReference type="AlphaFoldDB" id="A0A514CKW7"/>
<dbReference type="RefSeq" id="WP_141615685.1">
    <property type="nucleotide sequence ID" value="NZ_CP041253.1"/>
</dbReference>
<evidence type="ECO:0000313" key="1">
    <source>
        <dbReference type="EMBL" id="QDH80452.1"/>
    </source>
</evidence>
<sequence>MIYQRFKYRFFLPFIGCLLVVGCEPKNGYDASISANNPSQVDLAEKPIRIPKGKLGTSDKKGMQPLLIDKRSSDTIPSQLVDTDGDGQWDELFFLLDLDQGASKEIGLSWKEVVPKWQERTYVRFGVRSSESDTVNPAKKDTFYPKELPGVMGYQPYQTDGPSWENDKVGFRHYLDGRNSKDVFGKRVSAMSPRNVGINEAGVTEDNYHVMEDWGRDILSVGTSVGIGGYSLLIGDQLVRLGVTQRDSANNVAATTFEVIESGPLLSLMKYDYQDWAPEETGRTYRVTETTEIWPGMFGYHNAVVFDNLQGDEKGVIGLVNIHTDQQLQDMEVGDFTVLFTHDKQTYEKEWYLGLALIIPTSVYEGWMEAPQTGQLTNSFLAKVNIEPGKPMEYYAVAAWELSDPGFARKDYFKAYLEEFAKQLGVEPELKMKNGH</sequence>
<evidence type="ECO:0000313" key="2">
    <source>
        <dbReference type="Proteomes" id="UP000316614"/>
    </source>
</evidence>
<gene>
    <name evidence="1" type="ORF">FKX85_15945</name>
</gene>
<dbReference type="PROSITE" id="PS51257">
    <property type="entry name" value="PROKAR_LIPOPROTEIN"/>
    <property type="match status" value="1"/>
</dbReference>
<protein>
    <submittedName>
        <fullName evidence="1">DUF4861 domain-containing protein</fullName>
    </submittedName>
</protein>
<dbReference type="OrthoDB" id="846806at2"/>